<comment type="subcellular location">
    <subcellularLocation>
        <location evidence="1">Nucleus</location>
    </subcellularLocation>
</comment>
<accession>A0AA35YPR8</accession>
<organism evidence="8 9">
    <name type="scientific">Lactuca saligna</name>
    <name type="common">Willowleaf lettuce</name>
    <dbReference type="NCBI Taxonomy" id="75948"/>
    <lineage>
        <taxon>Eukaryota</taxon>
        <taxon>Viridiplantae</taxon>
        <taxon>Streptophyta</taxon>
        <taxon>Embryophyta</taxon>
        <taxon>Tracheophyta</taxon>
        <taxon>Spermatophyta</taxon>
        <taxon>Magnoliopsida</taxon>
        <taxon>eudicotyledons</taxon>
        <taxon>Gunneridae</taxon>
        <taxon>Pentapetalae</taxon>
        <taxon>asterids</taxon>
        <taxon>campanulids</taxon>
        <taxon>Asterales</taxon>
        <taxon>Asteraceae</taxon>
        <taxon>Cichorioideae</taxon>
        <taxon>Cichorieae</taxon>
        <taxon>Lactucinae</taxon>
        <taxon>Lactuca</taxon>
    </lineage>
</organism>
<dbReference type="SUPFAM" id="SSF54171">
    <property type="entry name" value="DNA-binding domain"/>
    <property type="match status" value="1"/>
</dbReference>
<protein>
    <recommendedName>
        <fullName evidence="7">AP2/ERF domain-containing protein</fullName>
    </recommendedName>
</protein>
<proteinExistence type="predicted"/>
<feature type="domain" description="AP2/ERF" evidence="7">
    <location>
        <begin position="53"/>
        <end position="111"/>
    </location>
</feature>
<keyword evidence="4" id="KW-0238">DNA-binding</keyword>
<dbReference type="InterPro" id="IPR001471">
    <property type="entry name" value="AP2/ERF_dom"/>
</dbReference>
<evidence type="ECO:0000313" key="9">
    <source>
        <dbReference type="Proteomes" id="UP001177003"/>
    </source>
</evidence>
<dbReference type="GO" id="GO:0003677">
    <property type="term" value="F:DNA binding"/>
    <property type="evidence" value="ECO:0007669"/>
    <property type="project" value="UniProtKB-KW"/>
</dbReference>
<name>A0AA35YPR8_LACSI</name>
<evidence type="ECO:0000259" key="7">
    <source>
        <dbReference type="PROSITE" id="PS51032"/>
    </source>
</evidence>
<reference evidence="8" key="1">
    <citation type="submission" date="2023-04" db="EMBL/GenBank/DDBJ databases">
        <authorList>
            <person name="Vijverberg K."/>
            <person name="Xiong W."/>
            <person name="Schranz E."/>
        </authorList>
    </citation>
    <scope>NUCLEOTIDE SEQUENCE</scope>
</reference>
<dbReference type="FunFam" id="3.30.730.10:FF:000001">
    <property type="entry name" value="Ethylene-responsive transcription factor 2"/>
    <property type="match status" value="1"/>
</dbReference>
<dbReference type="Gene3D" id="3.30.730.10">
    <property type="entry name" value="AP2/ERF domain"/>
    <property type="match status" value="1"/>
</dbReference>
<dbReference type="PROSITE" id="PS51032">
    <property type="entry name" value="AP2_ERF"/>
    <property type="match status" value="1"/>
</dbReference>
<dbReference type="PANTHER" id="PTHR31190">
    <property type="entry name" value="DNA-BINDING DOMAIN"/>
    <property type="match status" value="1"/>
</dbReference>
<keyword evidence="9" id="KW-1185">Reference proteome</keyword>
<keyword evidence="2" id="KW-0611">Plant defense</keyword>
<dbReference type="EMBL" id="OX465079">
    <property type="protein sequence ID" value="CAI9277846.1"/>
    <property type="molecule type" value="Genomic_DNA"/>
</dbReference>
<dbReference type="InterPro" id="IPR016177">
    <property type="entry name" value="DNA-bd_dom_sf"/>
</dbReference>
<dbReference type="GO" id="GO:0003700">
    <property type="term" value="F:DNA-binding transcription factor activity"/>
    <property type="evidence" value="ECO:0007669"/>
    <property type="project" value="InterPro"/>
</dbReference>
<dbReference type="InterPro" id="IPR036955">
    <property type="entry name" value="AP2/ERF_dom_sf"/>
</dbReference>
<dbReference type="GO" id="GO:0006952">
    <property type="term" value="P:defense response"/>
    <property type="evidence" value="ECO:0007669"/>
    <property type="project" value="UniProtKB-KW"/>
</dbReference>
<evidence type="ECO:0000256" key="5">
    <source>
        <dbReference type="ARBA" id="ARBA00023163"/>
    </source>
</evidence>
<dbReference type="InterPro" id="IPR044808">
    <property type="entry name" value="ERF_plant"/>
</dbReference>
<evidence type="ECO:0000256" key="1">
    <source>
        <dbReference type="ARBA" id="ARBA00004123"/>
    </source>
</evidence>
<evidence type="ECO:0000313" key="8">
    <source>
        <dbReference type="EMBL" id="CAI9277846.1"/>
    </source>
</evidence>
<sequence>MSDTNLSFLDSNQSHLPQSKISELFPATCTSEKIGKEEPVVADGTHAPSEWRKFRGVRRRPWGKFAAEIRDPAKRGARIWLGTYESPEDAAFAYDQAAYKIRGSRALLNFPHLIGTNMAEPVRVTARRRSIMEAVSPPLSLSEEGGLKRCRTGSGDDATTVDDFVSRPC</sequence>
<evidence type="ECO:0000256" key="4">
    <source>
        <dbReference type="ARBA" id="ARBA00023125"/>
    </source>
</evidence>
<dbReference type="SMART" id="SM00380">
    <property type="entry name" value="AP2"/>
    <property type="match status" value="1"/>
</dbReference>
<dbReference type="CDD" id="cd00018">
    <property type="entry name" value="AP2"/>
    <property type="match status" value="1"/>
</dbReference>
<dbReference type="PANTHER" id="PTHR31190:SF407">
    <property type="entry name" value="ETHYLENE-RESPONSIVE TRANSCRIPTION FACTOR 13-LIKE"/>
    <property type="match status" value="1"/>
</dbReference>
<evidence type="ECO:0000256" key="6">
    <source>
        <dbReference type="ARBA" id="ARBA00023242"/>
    </source>
</evidence>
<dbReference type="PRINTS" id="PR00367">
    <property type="entry name" value="ETHRSPELEMNT"/>
</dbReference>
<evidence type="ECO:0000256" key="2">
    <source>
        <dbReference type="ARBA" id="ARBA00022821"/>
    </source>
</evidence>
<gene>
    <name evidence="8" type="ORF">LSALG_LOCUS17754</name>
</gene>
<dbReference type="GO" id="GO:0005634">
    <property type="term" value="C:nucleus"/>
    <property type="evidence" value="ECO:0007669"/>
    <property type="project" value="UniProtKB-SubCell"/>
</dbReference>
<dbReference type="GO" id="GO:0009873">
    <property type="term" value="P:ethylene-activated signaling pathway"/>
    <property type="evidence" value="ECO:0007669"/>
    <property type="project" value="InterPro"/>
</dbReference>
<dbReference type="AlphaFoldDB" id="A0AA35YPR8"/>
<keyword evidence="3" id="KW-0805">Transcription regulation</keyword>
<evidence type="ECO:0000256" key="3">
    <source>
        <dbReference type="ARBA" id="ARBA00023015"/>
    </source>
</evidence>
<dbReference type="Proteomes" id="UP001177003">
    <property type="component" value="Chromosome 3"/>
</dbReference>
<keyword evidence="6" id="KW-0539">Nucleus</keyword>
<keyword evidence="5" id="KW-0804">Transcription</keyword>
<dbReference type="Pfam" id="PF00847">
    <property type="entry name" value="AP2"/>
    <property type="match status" value="1"/>
</dbReference>